<evidence type="ECO:0000256" key="1">
    <source>
        <dbReference type="ARBA" id="ARBA00004651"/>
    </source>
</evidence>
<feature type="transmembrane region" description="Helical" evidence="6">
    <location>
        <begin position="173"/>
        <end position="195"/>
    </location>
</feature>
<feature type="transmembrane region" description="Helical" evidence="6">
    <location>
        <begin position="307"/>
        <end position="327"/>
    </location>
</feature>
<dbReference type="InterPro" id="IPR051449">
    <property type="entry name" value="ABC-2_transporter_component"/>
</dbReference>
<dbReference type="InterPro" id="IPR013525">
    <property type="entry name" value="ABC2_TM"/>
</dbReference>
<evidence type="ECO:0000313" key="9">
    <source>
        <dbReference type="Proteomes" id="UP001321804"/>
    </source>
</evidence>
<gene>
    <name evidence="8" type="ORF">KIMC2_05950</name>
</gene>
<evidence type="ECO:0000256" key="6">
    <source>
        <dbReference type="SAM" id="Phobius"/>
    </source>
</evidence>
<evidence type="ECO:0000256" key="3">
    <source>
        <dbReference type="ARBA" id="ARBA00022692"/>
    </source>
</evidence>
<dbReference type="PANTHER" id="PTHR30294">
    <property type="entry name" value="MEMBRANE COMPONENT OF ABC TRANSPORTER YHHJ-RELATED"/>
    <property type="match status" value="1"/>
</dbReference>
<keyword evidence="9" id="KW-1185">Reference proteome</keyword>
<feature type="transmembrane region" description="Helical" evidence="6">
    <location>
        <begin position="231"/>
        <end position="255"/>
    </location>
</feature>
<protein>
    <submittedName>
        <fullName evidence="8">Sodium ABC transporter permease</fullName>
    </submittedName>
</protein>
<dbReference type="RefSeq" id="WP_317697874.1">
    <property type="nucleotide sequence ID" value="NZ_AP026801.1"/>
</dbReference>
<evidence type="ECO:0000256" key="4">
    <source>
        <dbReference type="ARBA" id="ARBA00022989"/>
    </source>
</evidence>
<feature type="domain" description="ABC-2 type transporter transmembrane" evidence="7">
    <location>
        <begin position="21"/>
        <end position="383"/>
    </location>
</feature>
<dbReference type="GO" id="GO:0140359">
    <property type="term" value="F:ABC-type transporter activity"/>
    <property type="evidence" value="ECO:0007669"/>
    <property type="project" value="InterPro"/>
</dbReference>
<feature type="transmembrane region" description="Helical" evidence="6">
    <location>
        <begin position="366"/>
        <end position="387"/>
    </location>
</feature>
<comment type="subcellular location">
    <subcellularLocation>
        <location evidence="1">Cell membrane</location>
        <topology evidence="1">Multi-pass membrane protein</topology>
    </subcellularLocation>
</comment>
<name>A0AAU9DMC8_9LACO</name>
<evidence type="ECO:0000256" key="5">
    <source>
        <dbReference type="ARBA" id="ARBA00023136"/>
    </source>
</evidence>
<dbReference type="Proteomes" id="UP001321804">
    <property type="component" value="Chromosome"/>
</dbReference>
<dbReference type="Pfam" id="PF12698">
    <property type="entry name" value="ABC2_membrane_3"/>
    <property type="match status" value="1"/>
</dbReference>
<organism evidence="8 9">
    <name type="scientific">Xylocopilactobacillus apis</name>
    <dbReference type="NCBI Taxonomy" id="2932183"/>
    <lineage>
        <taxon>Bacteria</taxon>
        <taxon>Bacillati</taxon>
        <taxon>Bacillota</taxon>
        <taxon>Bacilli</taxon>
        <taxon>Lactobacillales</taxon>
        <taxon>Lactobacillaceae</taxon>
        <taxon>Xylocopilactobacillus</taxon>
    </lineage>
</organism>
<dbReference type="KEGG" id="xak:KIMC2_05950"/>
<dbReference type="EMBL" id="AP026801">
    <property type="protein sequence ID" value="BDR56033.1"/>
    <property type="molecule type" value="Genomic_DNA"/>
</dbReference>
<evidence type="ECO:0000256" key="2">
    <source>
        <dbReference type="ARBA" id="ARBA00022475"/>
    </source>
</evidence>
<feature type="transmembrane region" description="Helical" evidence="6">
    <location>
        <begin position="339"/>
        <end position="360"/>
    </location>
</feature>
<dbReference type="AlphaFoldDB" id="A0AAU9DMC8"/>
<keyword evidence="5 6" id="KW-0472">Membrane</keyword>
<feature type="transmembrane region" description="Helical" evidence="6">
    <location>
        <begin position="276"/>
        <end position="301"/>
    </location>
</feature>
<sequence>MNKLKVVLKNVLIQNLKSPIFIWMLIFPILIGAVVGIVGKSSSDQAKVAVISSNDSLAKSFSHFDSDDTKYITKYDDQKSAKKALIDQKIDGYLVLKEQKGEIAAFLYNTNQSSKISEQDIQLAVNQIGLSVKANHLNLPPRTLKKIVTPIEFKQHTSMVSNHQLVTQDQSKLIIKMVAVMAVSFIFFFLMIIYMTQMATNIGREKGERVMEVILSSTNAKTQFLGEVGGVFLTMVVQILIYLAMILGFIKYFQVTDGFNGILKDLNWGLVFSPEMIYTLIFGMMGIFIYLVVAAMLGALVSSIEQVNQAIIPLMVPAMIAYILIFASIGGGLTTITKICAFIPFISQTLMPFLLVLGKVTWLESIVSILICLAATVVISLVSAKLYRSNVLVYSQKGVWDSFKSSLSLRKKAKMN</sequence>
<keyword evidence="2" id="KW-1003">Cell membrane</keyword>
<evidence type="ECO:0000259" key="7">
    <source>
        <dbReference type="Pfam" id="PF12698"/>
    </source>
</evidence>
<reference evidence="8 9" key="1">
    <citation type="journal article" date="2023" name="Microbiol. Spectr.">
        <title>Symbiosis of Carpenter Bees with Uncharacterized Lactic Acid Bacteria Showing NAD Auxotrophy.</title>
        <authorList>
            <person name="Kawasaki S."/>
            <person name="Ozawa K."/>
            <person name="Mori T."/>
            <person name="Yamamoto A."/>
            <person name="Ito M."/>
            <person name="Ohkuma M."/>
            <person name="Sakamoto M."/>
            <person name="Matsutani M."/>
        </authorList>
    </citation>
    <scope>NUCLEOTIDE SEQUENCE [LARGE SCALE GENOMIC DNA]</scope>
    <source>
        <strain evidence="8 9">KimC2</strain>
    </source>
</reference>
<evidence type="ECO:0000313" key="8">
    <source>
        <dbReference type="EMBL" id="BDR56033.1"/>
    </source>
</evidence>
<feature type="transmembrane region" description="Helical" evidence="6">
    <location>
        <begin position="20"/>
        <end position="38"/>
    </location>
</feature>
<keyword evidence="4 6" id="KW-1133">Transmembrane helix</keyword>
<proteinExistence type="predicted"/>
<dbReference type="GO" id="GO:0005886">
    <property type="term" value="C:plasma membrane"/>
    <property type="evidence" value="ECO:0007669"/>
    <property type="project" value="UniProtKB-SubCell"/>
</dbReference>
<keyword evidence="3 6" id="KW-0812">Transmembrane</keyword>
<accession>A0AAU9DMC8</accession>
<dbReference type="PANTHER" id="PTHR30294:SF29">
    <property type="entry name" value="MULTIDRUG ABC TRANSPORTER PERMEASE YBHS-RELATED"/>
    <property type="match status" value="1"/>
</dbReference>